<dbReference type="PIRSF" id="PIRSF000408">
    <property type="entry name" value="Alkyltransferas_AdaA"/>
    <property type="match status" value="1"/>
</dbReference>
<dbReference type="SUPFAM" id="SSF46689">
    <property type="entry name" value="Homeodomain-like"/>
    <property type="match status" value="2"/>
</dbReference>
<evidence type="ECO:0000313" key="13">
    <source>
        <dbReference type="EMBL" id="MFC5589613.1"/>
    </source>
</evidence>
<dbReference type="Gene3D" id="3.40.10.10">
    <property type="entry name" value="DNA Methylphosphotriester Repair Domain"/>
    <property type="match status" value="1"/>
</dbReference>
<keyword evidence="10" id="KW-0804">Transcription</keyword>
<comment type="cofactor">
    <cofactor evidence="1">
        <name>Zn(2+)</name>
        <dbReference type="ChEBI" id="CHEBI:29105"/>
    </cofactor>
</comment>
<evidence type="ECO:0000256" key="2">
    <source>
        <dbReference type="ARBA" id="ARBA00022603"/>
    </source>
</evidence>
<dbReference type="InterPro" id="IPR004026">
    <property type="entry name" value="Ada_DNA_repair_Zn-bd"/>
</dbReference>
<dbReference type="Pfam" id="PF02805">
    <property type="entry name" value="Ada_Zn_binding"/>
    <property type="match status" value="1"/>
</dbReference>
<dbReference type="PRINTS" id="PR00032">
    <property type="entry name" value="HTHARAC"/>
</dbReference>
<evidence type="ECO:0000256" key="5">
    <source>
        <dbReference type="ARBA" id="ARBA00022763"/>
    </source>
</evidence>
<accession>A0ABW0TLD8</accession>
<dbReference type="InterPro" id="IPR020449">
    <property type="entry name" value="Tscrpt_reg_AraC-type_HTH"/>
</dbReference>
<dbReference type="InterPro" id="IPR018060">
    <property type="entry name" value="HTH_AraC"/>
</dbReference>
<keyword evidence="11" id="KW-0234">DNA repair</keyword>
<dbReference type="SUPFAM" id="SSF57884">
    <property type="entry name" value="Ada DNA repair protein, N-terminal domain (N-Ada 10)"/>
    <property type="match status" value="1"/>
</dbReference>
<keyword evidence="8" id="KW-0238">DNA-binding</keyword>
<dbReference type="Pfam" id="PF12833">
    <property type="entry name" value="HTH_18"/>
    <property type="match status" value="1"/>
</dbReference>
<evidence type="ECO:0000259" key="12">
    <source>
        <dbReference type="PROSITE" id="PS01124"/>
    </source>
</evidence>
<evidence type="ECO:0000256" key="4">
    <source>
        <dbReference type="ARBA" id="ARBA00022723"/>
    </source>
</evidence>
<proteinExistence type="predicted"/>
<keyword evidence="14" id="KW-1185">Reference proteome</keyword>
<dbReference type="RefSeq" id="WP_381434560.1">
    <property type="nucleotide sequence ID" value="NZ_JBHSNO010000005.1"/>
</dbReference>
<evidence type="ECO:0000256" key="9">
    <source>
        <dbReference type="ARBA" id="ARBA00023159"/>
    </source>
</evidence>
<dbReference type="EMBL" id="JBHSNO010000005">
    <property type="protein sequence ID" value="MFC5589613.1"/>
    <property type="molecule type" value="Genomic_DNA"/>
</dbReference>
<feature type="domain" description="HTH araC/xylS-type" evidence="12">
    <location>
        <begin position="87"/>
        <end position="185"/>
    </location>
</feature>
<dbReference type="InterPro" id="IPR018062">
    <property type="entry name" value="HTH_AraC-typ_CS"/>
</dbReference>
<sequence length="196" mass="22422">MALQEGMPLTDEWWRAITQNDPSYDDVFIYAVTSTGICCRPSCHSRDPKKENVRIFYDVDEAVAAGFRPCKRCKPGGIRLPDEEWVIQIREYIDANYPTPLSLETLADMCHGSPYHLQRTFKRIVGKTPMEYIQHIRISRAINELQSTDKSIADIGLSVGLPNTSYFITLFKNKIGHTPKQYQKIISEGHENGQKQ</sequence>
<dbReference type="InterPro" id="IPR009057">
    <property type="entry name" value="Homeodomain-like_sf"/>
</dbReference>
<name>A0ABW0TLD8_9BACL</name>
<gene>
    <name evidence="13" type="ORF">ACFPRA_11975</name>
</gene>
<keyword evidence="7" id="KW-0805">Transcription regulation</keyword>
<keyword evidence="9" id="KW-0010">Activator</keyword>
<dbReference type="Proteomes" id="UP001596109">
    <property type="component" value="Unassembled WGS sequence"/>
</dbReference>
<evidence type="ECO:0000256" key="1">
    <source>
        <dbReference type="ARBA" id="ARBA00001947"/>
    </source>
</evidence>
<evidence type="ECO:0000313" key="14">
    <source>
        <dbReference type="Proteomes" id="UP001596109"/>
    </source>
</evidence>
<keyword evidence="3" id="KW-0808">Transferase</keyword>
<dbReference type="PANTHER" id="PTHR43280">
    <property type="entry name" value="ARAC-FAMILY TRANSCRIPTIONAL REGULATOR"/>
    <property type="match status" value="1"/>
</dbReference>
<dbReference type="PROSITE" id="PS00041">
    <property type="entry name" value="HTH_ARAC_FAMILY_1"/>
    <property type="match status" value="1"/>
</dbReference>
<evidence type="ECO:0000256" key="6">
    <source>
        <dbReference type="ARBA" id="ARBA00022833"/>
    </source>
</evidence>
<keyword evidence="2" id="KW-0489">Methyltransferase</keyword>
<dbReference type="SMART" id="SM00342">
    <property type="entry name" value="HTH_ARAC"/>
    <property type="match status" value="1"/>
</dbReference>
<dbReference type="InterPro" id="IPR035451">
    <property type="entry name" value="Ada-like_dom_sf"/>
</dbReference>
<dbReference type="PANTHER" id="PTHR43280:SF28">
    <property type="entry name" value="HTH-TYPE TRANSCRIPTIONAL ACTIVATOR RHAS"/>
    <property type="match status" value="1"/>
</dbReference>
<evidence type="ECO:0000256" key="10">
    <source>
        <dbReference type="ARBA" id="ARBA00023163"/>
    </source>
</evidence>
<reference evidence="14" key="1">
    <citation type="journal article" date="2019" name="Int. J. Syst. Evol. Microbiol.">
        <title>The Global Catalogue of Microorganisms (GCM) 10K type strain sequencing project: providing services to taxonomists for standard genome sequencing and annotation.</title>
        <authorList>
            <consortium name="The Broad Institute Genomics Platform"/>
            <consortium name="The Broad Institute Genome Sequencing Center for Infectious Disease"/>
            <person name="Wu L."/>
            <person name="Ma J."/>
        </authorList>
    </citation>
    <scope>NUCLEOTIDE SEQUENCE [LARGE SCALE GENOMIC DNA]</scope>
    <source>
        <strain evidence="14">CGMCC 4.1434</strain>
    </source>
</reference>
<evidence type="ECO:0000256" key="11">
    <source>
        <dbReference type="ARBA" id="ARBA00023204"/>
    </source>
</evidence>
<evidence type="ECO:0000256" key="8">
    <source>
        <dbReference type="ARBA" id="ARBA00023125"/>
    </source>
</evidence>
<keyword evidence="5" id="KW-0227">DNA damage</keyword>
<dbReference type="InterPro" id="IPR016220">
    <property type="entry name" value="Me-P-triester_DNA_alkyl-Trfase"/>
</dbReference>
<keyword evidence="6" id="KW-0862">Zinc</keyword>
<protein>
    <submittedName>
        <fullName evidence="13">Bifunctional transcriptional activator/DNA repair enzyme AdaA</fullName>
    </submittedName>
</protein>
<dbReference type="Gene3D" id="1.10.10.60">
    <property type="entry name" value="Homeodomain-like"/>
    <property type="match status" value="2"/>
</dbReference>
<comment type="caution">
    <text evidence="13">The sequence shown here is derived from an EMBL/GenBank/DDBJ whole genome shotgun (WGS) entry which is preliminary data.</text>
</comment>
<evidence type="ECO:0000256" key="3">
    <source>
        <dbReference type="ARBA" id="ARBA00022679"/>
    </source>
</evidence>
<keyword evidence="4" id="KW-0479">Metal-binding</keyword>
<dbReference type="PROSITE" id="PS01124">
    <property type="entry name" value="HTH_ARAC_FAMILY_2"/>
    <property type="match status" value="1"/>
</dbReference>
<organism evidence="13 14">
    <name type="scientific">Sporosarcina soli</name>
    <dbReference type="NCBI Taxonomy" id="334736"/>
    <lineage>
        <taxon>Bacteria</taxon>
        <taxon>Bacillati</taxon>
        <taxon>Bacillota</taxon>
        <taxon>Bacilli</taxon>
        <taxon>Bacillales</taxon>
        <taxon>Caryophanaceae</taxon>
        <taxon>Sporosarcina</taxon>
    </lineage>
</organism>
<evidence type="ECO:0000256" key="7">
    <source>
        <dbReference type="ARBA" id="ARBA00023015"/>
    </source>
</evidence>